<gene>
    <name evidence="3" type="ORF">TIFTF001_004194</name>
</gene>
<dbReference type="Gramene" id="FCD_00011776-RA">
    <property type="protein sequence ID" value="FCD_00011776-RA:cds"/>
    <property type="gene ID" value="FCD_00011776"/>
</dbReference>
<dbReference type="GO" id="GO:0045087">
    <property type="term" value="P:innate immune response"/>
    <property type="evidence" value="ECO:0007669"/>
    <property type="project" value="InterPro"/>
</dbReference>
<comment type="caution">
    <text evidence="3">The sequence shown here is derived from an EMBL/GenBank/DDBJ whole genome shotgun (WGS) entry which is preliminary data.</text>
</comment>
<evidence type="ECO:0000313" key="4">
    <source>
        <dbReference type="Proteomes" id="UP001187192"/>
    </source>
</evidence>
<keyword evidence="4" id="KW-1185">Reference proteome</keyword>
<evidence type="ECO:0000313" key="3">
    <source>
        <dbReference type="EMBL" id="GMN33515.1"/>
    </source>
</evidence>
<protein>
    <submittedName>
        <fullName evidence="3">Uncharacterized protein</fullName>
    </submittedName>
</protein>
<dbReference type="PANTHER" id="PTHR35771">
    <property type="entry name" value="TRANSMEMBRANE PROTEIN-RELATED"/>
    <property type="match status" value="1"/>
</dbReference>
<dbReference type="AlphaFoldDB" id="A0AA87ZIG1"/>
<dbReference type="InterPro" id="IPR035176">
    <property type="entry name" value="PEP"/>
</dbReference>
<accession>A0AA87ZIG1</accession>
<evidence type="ECO:0000256" key="2">
    <source>
        <dbReference type="ARBA" id="ARBA00022821"/>
    </source>
</evidence>
<evidence type="ECO:0000256" key="1">
    <source>
        <dbReference type="ARBA" id="ARBA00011021"/>
    </source>
</evidence>
<dbReference type="EMBL" id="BTGU01000004">
    <property type="protein sequence ID" value="GMN33515.1"/>
    <property type="molecule type" value="Genomic_DNA"/>
</dbReference>
<comment type="similarity">
    <text evidence="1">Belongs to the brassicaceae elicitor peptide family.</text>
</comment>
<proteinExistence type="inferred from homology"/>
<sequence>MKGEVAAGTSRRVVVRREDINADREGQFPSGVHIYFHPCYYVRLARTAFLKCLGLDSASESSSNQQRKKKEQ</sequence>
<name>A0AA87ZIG1_FICCA</name>
<dbReference type="PANTHER" id="PTHR35771:SF3">
    <property type="entry name" value="TRANSMEMBRANE PROTEIN"/>
    <property type="match status" value="1"/>
</dbReference>
<dbReference type="Proteomes" id="UP001187192">
    <property type="component" value="Unassembled WGS sequence"/>
</dbReference>
<keyword evidence="2" id="KW-0611">Plant defense</keyword>
<dbReference type="Pfam" id="PF17232">
    <property type="entry name" value="Pep1_7"/>
    <property type="match status" value="1"/>
</dbReference>
<reference evidence="3" key="1">
    <citation type="submission" date="2023-07" db="EMBL/GenBank/DDBJ databases">
        <title>draft genome sequence of fig (Ficus carica).</title>
        <authorList>
            <person name="Takahashi T."/>
            <person name="Nishimura K."/>
        </authorList>
    </citation>
    <scope>NUCLEOTIDE SEQUENCE</scope>
</reference>
<organism evidence="3 4">
    <name type="scientific">Ficus carica</name>
    <name type="common">Common fig</name>
    <dbReference type="NCBI Taxonomy" id="3494"/>
    <lineage>
        <taxon>Eukaryota</taxon>
        <taxon>Viridiplantae</taxon>
        <taxon>Streptophyta</taxon>
        <taxon>Embryophyta</taxon>
        <taxon>Tracheophyta</taxon>
        <taxon>Spermatophyta</taxon>
        <taxon>Magnoliopsida</taxon>
        <taxon>eudicotyledons</taxon>
        <taxon>Gunneridae</taxon>
        <taxon>Pentapetalae</taxon>
        <taxon>rosids</taxon>
        <taxon>fabids</taxon>
        <taxon>Rosales</taxon>
        <taxon>Moraceae</taxon>
        <taxon>Ficeae</taxon>
        <taxon>Ficus</taxon>
    </lineage>
</organism>